<feature type="region of interest" description="Disordered" evidence="1">
    <location>
        <begin position="506"/>
        <end position="527"/>
    </location>
</feature>
<dbReference type="Pfam" id="PF04294">
    <property type="entry name" value="VanW"/>
    <property type="match status" value="1"/>
</dbReference>
<reference evidence="4" key="1">
    <citation type="journal article" date="2019" name="Int. J. Syst. Evol. Microbiol.">
        <title>The Global Catalogue of Microorganisms (GCM) 10K type strain sequencing project: providing services to taxonomists for standard genome sequencing and annotation.</title>
        <authorList>
            <consortium name="The Broad Institute Genomics Platform"/>
            <consortium name="The Broad Institute Genome Sequencing Center for Infectious Disease"/>
            <person name="Wu L."/>
            <person name="Ma J."/>
        </authorList>
    </citation>
    <scope>NUCLEOTIDE SEQUENCE [LARGE SCALE GENOMIC DNA]</scope>
    <source>
        <strain evidence="4">PCU 266</strain>
    </source>
</reference>
<feature type="compositionally biased region" description="Basic and acidic residues" evidence="1">
    <location>
        <begin position="508"/>
        <end position="521"/>
    </location>
</feature>
<dbReference type="Proteomes" id="UP001596160">
    <property type="component" value="Unassembled WGS sequence"/>
</dbReference>
<feature type="transmembrane region" description="Helical" evidence="2">
    <location>
        <begin position="7"/>
        <end position="29"/>
    </location>
</feature>
<sequence length="564" mass="59903">MRRRIHPVAATSGVVVAGFGALYLAGLLLTGDEIPEDTSVRGVDIGGLSQSEARRKLDERLGTSATGPLTVKIGDRTDTVDPRSAGLAFDAGATADRAVRGGSDPITVIGGLFGAGGGAVEPVLRLGEDKTRTALEKLAEKHERKVRDGAISFVAGEPKPVLPRNGQTLNVDASVGVLHSAYLAAEPTPANLPIREKAPRIGAAETERAMYEFARPAMSGPVTLTTGGKRITITPAVLGEHLKMRPDAAGRLVPKLDGKALTEDPAVAAPLAAATGEAVEAELRLDGNRVEAVTAGEPGREVTADSVTDAVLPLLTKDGAAARTGEVATRLTQPKVTRENLDELGLKEKMSSFTVDFEPAEYRTKNIGRAVELINGSVVMPDETWSFNRTVGERTKENGFVDGTIILNDQYAKAAGGGVSAVATTVFNAVFFAGVKPVEYGAHSFYIERYPEGREATVAWGSLDLRFTNDSGNAIYILAESTDSSVTITFLGTKKYDKVEAVQGPRTNVKEPGTRPGKSEECQPQTPLEGFDVTVERVFHSGGEEVKREPFHTRYTPRDKVTCD</sequence>
<evidence type="ECO:0000256" key="2">
    <source>
        <dbReference type="SAM" id="Phobius"/>
    </source>
</evidence>
<dbReference type="PANTHER" id="PTHR35788:SF1">
    <property type="entry name" value="EXPORTED PROTEIN"/>
    <property type="match status" value="1"/>
</dbReference>
<organism evidence="3 4">
    <name type="scientific">Streptomyces amakusaensis</name>
    <dbReference type="NCBI Taxonomy" id="67271"/>
    <lineage>
        <taxon>Bacteria</taxon>
        <taxon>Bacillati</taxon>
        <taxon>Actinomycetota</taxon>
        <taxon>Actinomycetes</taxon>
        <taxon>Kitasatosporales</taxon>
        <taxon>Streptomycetaceae</taxon>
        <taxon>Streptomyces</taxon>
    </lineage>
</organism>
<keyword evidence="2" id="KW-1133">Transmembrane helix</keyword>
<gene>
    <name evidence="3" type="ORF">ACFPRH_30685</name>
</gene>
<evidence type="ECO:0000313" key="4">
    <source>
        <dbReference type="Proteomes" id="UP001596160"/>
    </source>
</evidence>
<name>A0ABW0AQM9_9ACTN</name>
<dbReference type="PANTHER" id="PTHR35788">
    <property type="entry name" value="EXPORTED PROTEIN-RELATED"/>
    <property type="match status" value="1"/>
</dbReference>
<dbReference type="RefSeq" id="WP_344485298.1">
    <property type="nucleotide sequence ID" value="NZ_BAAASB010000028.1"/>
</dbReference>
<dbReference type="InterPro" id="IPR007391">
    <property type="entry name" value="Vancomycin_resist_VanW"/>
</dbReference>
<keyword evidence="2" id="KW-0472">Membrane</keyword>
<protein>
    <submittedName>
        <fullName evidence="3">VanW family protein</fullName>
    </submittedName>
</protein>
<accession>A0ABW0AQM9</accession>
<comment type="caution">
    <text evidence="3">The sequence shown here is derived from an EMBL/GenBank/DDBJ whole genome shotgun (WGS) entry which is preliminary data.</text>
</comment>
<proteinExistence type="predicted"/>
<keyword evidence="4" id="KW-1185">Reference proteome</keyword>
<keyword evidence="2" id="KW-0812">Transmembrane</keyword>
<dbReference type="EMBL" id="JBHSKP010000029">
    <property type="protein sequence ID" value="MFC5156085.1"/>
    <property type="molecule type" value="Genomic_DNA"/>
</dbReference>
<dbReference type="InterPro" id="IPR052913">
    <property type="entry name" value="Glycopeptide_resist_protein"/>
</dbReference>
<evidence type="ECO:0000256" key="1">
    <source>
        <dbReference type="SAM" id="MobiDB-lite"/>
    </source>
</evidence>
<evidence type="ECO:0000313" key="3">
    <source>
        <dbReference type="EMBL" id="MFC5156085.1"/>
    </source>
</evidence>